<evidence type="ECO:0000259" key="2">
    <source>
        <dbReference type="PROSITE" id="PS50003"/>
    </source>
</evidence>
<dbReference type="EMBL" id="JAGRRH010000048">
    <property type="protein sequence ID" value="KAG7338815.1"/>
    <property type="molecule type" value="Genomic_DNA"/>
</dbReference>
<name>A0A9K3PZQ9_9STRA</name>
<evidence type="ECO:0000313" key="5">
    <source>
        <dbReference type="Proteomes" id="UP000693970"/>
    </source>
</evidence>
<evidence type="ECO:0000313" key="3">
    <source>
        <dbReference type="EMBL" id="KAG7338815.1"/>
    </source>
</evidence>
<accession>A0A9K3PZQ9</accession>
<dbReference type="PROSITE" id="PS50003">
    <property type="entry name" value="PH_DOMAIN"/>
    <property type="match status" value="1"/>
</dbReference>
<dbReference type="Proteomes" id="UP000693970">
    <property type="component" value="Unassembled WGS sequence"/>
</dbReference>
<proteinExistence type="predicted"/>
<organism evidence="4 5">
    <name type="scientific">Nitzschia inconspicua</name>
    <dbReference type="NCBI Taxonomy" id="303405"/>
    <lineage>
        <taxon>Eukaryota</taxon>
        <taxon>Sar</taxon>
        <taxon>Stramenopiles</taxon>
        <taxon>Ochrophyta</taxon>
        <taxon>Bacillariophyta</taxon>
        <taxon>Bacillariophyceae</taxon>
        <taxon>Bacillariophycidae</taxon>
        <taxon>Bacillariales</taxon>
        <taxon>Bacillariaceae</taxon>
        <taxon>Nitzschia</taxon>
    </lineage>
</organism>
<evidence type="ECO:0000256" key="1">
    <source>
        <dbReference type="SAM" id="MobiDB-lite"/>
    </source>
</evidence>
<dbReference type="OrthoDB" id="48907at2759"/>
<dbReference type="EMBL" id="JAGRRH010000010">
    <property type="protein sequence ID" value="KAG7362909.1"/>
    <property type="molecule type" value="Genomic_DNA"/>
</dbReference>
<gene>
    <name evidence="3" type="ORF">IV203_006841</name>
    <name evidence="4" type="ORF">IV203_026269</name>
</gene>
<feature type="domain" description="PH" evidence="2">
    <location>
        <begin position="166"/>
        <end position="287"/>
    </location>
</feature>
<dbReference type="SMART" id="SM00233">
    <property type="entry name" value="PH"/>
    <property type="match status" value="1"/>
</dbReference>
<protein>
    <submittedName>
        <fullName evidence="4">PH domain containing protein</fullName>
    </submittedName>
</protein>
<feature type="region of interest" description="Disordered" evidence="1">
    <location>
        <begin position="314"/>
        <end position="344"/>
    </location>
</feature>
<keyword evidence="5" id="KW-1185">Reference proteome</keyword>
<feature type="compositionally biased region" description="Polar residues" evidence="1">
    <location>
        <begin position="321"/>
        <end position="335"/>
    </location>
</feature>
<reference evidence="4" key="2">
    <citation type="submission" date="2021-04" db="EMBL/GenBank/DDBJ databases">
        <authorList>
            <person name="Podell S."/>
        </authorList>
    </citation>
    <scope>NUCLEOTIDE SEQUENCE</scope>
    <source>
        <strain evidence="4">Hildebrandi</strain>
    </source>
</reference>
<dbReference type="AlphaFoldDB" id="A0A9K3PZQ9"/>
<sequence>MASASILAPVAFFNLPQQSSSSVSSEKTIMEMSMEEEAEDYSTMTMTSSSSDSSAYYVVSNRDPPATVSSITAGTVPDFAIRKSPNPLCPCCNLSLHATKHQVVGETPKKAPSRQDTVSMLRESSRSLLTEISAVEYEEDDDELDEDLERMMPGVLGEGVAYTVREVIAQGYVRKKGSGYDWLGSRAWKARWAVLVRARVDGHDVGVPLLQIFWTSTSPTASTVISLDSAVVIPENNLDPDNGNPFRFKIRHVKKSVSDPAYQLTRIFSCPKESRDDWVYAINHALLEYEKEKANARRLSGLLTLSPPRRRISPPWMTDEVVTSSPNALRQQRNSLPRPVQAMS</sequence>
<dbReference type="Pfam" id="PF00169">
    <property type="entry name" value="PH"/>
    <property type="match status" value="1"/>
</dbReference>
<evidence type="ECO:0000313" key="4">
    <source>
        <dbReference type="EMBL" id="KAG7362909.1"/>
    </source>
</evidence>
<reference evidence="4" key="1">
    <citation type="journal article" date="2021" name="Sci. Rep.">
        <title>Diploid genomic architecture of Nitzschia inconspicua, an elite biomass production diatom.</title>
        <authorList>
            <person name="Oliver A."/>
            <person name="Podell S."/>
            <person name="Pinowska A."/>
            <person name="Traller J.C."/>
            <person name="Smith S.R."/>
            <person name="McClure R."/>
            <person name="Beliaev A."/>
            <person name="Bohutskyi P."/>
            <person name="Hill E.A."/>
            <person name="Rabines A."/>
            <person name="Zheng H."/>
            <person name="Allen L.Z."/>
            <person name="Kuo A."/>
            <person name="Grigoriev I.V."/>
            <person name="Allen A.E."/>
            <person name="Hazlebeck D."/>
            <person name="Allen E.E."/>
        </authorList>
    </citation>
    <scope>NUCLEOTIDE SEQUENCE</scope>
    <source>
        <strain evidence="4">Hildebrandi</strain>
    </source>
</reference>
<comment type="caution">
    <text evidence="4">The sequence shown here is derived from an EMBL/GenBank/DDBJ whole genome shotgun (WGS) entry which is preliminary data.</text>
</comment>
<dbReference type="InterPro" id="IPR001849">
    <property type="entry name" value="PH_domain"/>
</dbReference>